<evidence type="ECO:0000256" key="12">
    <source>
        <dbReference type="ARBA" id="ARBA00022990"/>
    </source>
</evidence>
<evidence type="ECO:0000256" key="22">
    <source>
        <dbReference type="ARBA" id="ARBA00024167"/>
    </source>
</evidence>
<evidence type="ECO:0000256" key="6">
    <source>
        <dbReference type="ARBA" id="ARBA00022475"/>
    </source>
</evidence>
<dbReference type="PROSITE" id="PS50405">
    <property type="entry name" value="GST_CTER"/>
    <property type="match status" value="1"/>
</dbReference>
<comment type="function">
    <text evidence="31">In the soluble state, catalyzes glutaredoxin-like thiol disulfide exchange reactions with reduced glutathione as electron donor. Displays weak glutathione peroxidase activity. Can insert into membranes and form chloride ion channels. Membrane insertion seems to be redox-regulated and may occur only under oxidizing conditions. Modulates the activity of RYR2 and inhibits calcium influx.</text>
</comment>
<comment type="catalytic activity">
    <reaction evidence="29">
        <text>L-dehydroascorbate + 2 glutathione = glutathione disulfide + L-ascorbate</text>
        <dbReference type="Rhea" id="RHEA:24424"/>
        <dbReference type="ChEBI" id="CHEBI:38290"/>
        <dbReference type="ChEBI" id="CHEBI:57925"/>
        <dbReference type="ChEBI" id="CHEBI:58297"/>
        <dbReference type="ChEBI" id="CHEBI:58539"/>
        <dbReference type="EC" id="1.8.5.1"/>
    </reaction>
    <physiologicalReaction direction="left-to-right" evidence="29">
        <dbReference type="Rhea" id="RHEA:24425"/>
    </physiologicalReaction>
</comment>
<dbReference type="FunFam" id="1.20.1050.10:FF:000001">
    <property type="entry name" value="Chloride intracellular channel 2"/>
    <property type="match status" value="1"/>
</dbReference>
<dbReference type="SFLD" id="SFLDG00358">
    <property type="entry name" value="Main_(cytGST)"/>
    <property type="match status" value="1"/>
</dbReference>
<keyword evidence="12" id="KW-0007">Acetylation</keyword>
<evidence type="ECO:0000256" key="8">
    <source>
        <dbReference type="ARBA" id="ARBA00022692"/>
    </source>
</evidence>
<evidence type="ECO:0000256" key="25">
    <source>
        <dbReference type="ARBA" id="ARBA00036755"/>
    </source>
</evidence>
<reference evidence="36 37" key="1">
    <citation type="submission" date="2019-07" db="EMBL/GenBank/DDBJ databases">
        <title>Chromosome genome assembly for large yellow croaker.</title>
        <authorList>
            <person name="Xiao S."/>
        </authorList>
    </citation>
    <scope>NUCLEOTIDE SEQUENCE [LARGE SCALE GENOMIC DNA]</scope>
    <source>
        <strain evidence="36">JMULYC20181020</strain>
        <tissue evidence="36">Muscle</tissue>
    </source>
</reference>
<comment type="catalytic activity">
    <reaction evidence="30">
        <text>tert-butyl hydroperoxide + 2 glutathione = tert-butanol + glutathione disulfide + H2O</text>
        <dbReference type="Rhea" id="RHEA:69412"/>
        <dbReference type="ChEBI" id="CHEBI:15377"/>
        <dbReference type="ChEBI" id="CHEBI:45895"/>
        <dbReference type="ChEBI" id="CHEBI:57925"/>
        <dbReference type="ChEBI" id="CHEBI:58297"/>
        <dbReference type="ChEBI" id="CHEBI:64090"/>
    </reaction>
    <physiologicalReaction direction="left-to-right" evidence="30">
        <dbReference type="Rhea" id="RHEA:69413"/>
    </physiologicalReaction>
</comment>
<evidence type="ECO:0000256" key="24">
    <source>
        <dbReference type="ARBA" id="ARBA00035085"/>
    </source>
</evidence>
<dbReference type="Pfam" id="PF13410">
    <property type="entry name" value="GST_C_2"/>
    <property type="match status" value="1"/>
</dbReference>
<dbReference type="SFLD" id="SFLDS00019">
    <property type="entry name" value="Glutathione_Transferase_(cytos"/>
    <property type="match status" value="1"/>
</dbReference>
<evidence type="ECO:0000259" key="35">
    <source>
        <dbReference type="PROSITE" id="PS50405"/>
    </source>
</evidence>
<keyword evidence="5 33" id="KW-0813">Transport</keyword>
<proteinExistence type="inferred from homology"/>
<feature type="domain" description="GST C-terminal" evidence="35">
    <location>
        <begin position="263"/>
        <end position="405"/>
    </location>
</feature>
<dbReference type="GO" id="GO:0005783">
    <property type="term" value="C:endoplasmic reticulum"/>
    <property type="evidence" value="ECO:0007669"/>
    <property type="project" value="UniProtKB-SubCell"/>
</dbReference>
<keyword evidence="18 33" id="KW-0868">Chloride</keyword>
<evidence type="ECO:0000256" key="5">
    <source>
        <dbReference type="ARBA" id="ARBA00022448"/>
    </source>
</evidence>
<comment type="catalytic activity">
    <reaction evidence="21">
        <text>iodide(out) = iodide(in)</text>
        <dbReference type="Rhea" id="RHEA:66324"/>
        <dbReference type="ChEBI" id="CHEBI:16382"/>
    </reaction>
</comment>
<dbReference type="SUPFAM" id="SSF57302">
    <property type="entry name" value="Snake toxin-like"/>
    <property type="match status" value="1"/>
</dbReference>
<comment type="function">
    <text evidence="28">In the soluble state, catalyzes glutaredoxin-like thiol disulfide exchange reactions with reduced glutathione as electron donor. Reduces selenite and dehydroascorbate and may act as an antioxidant during oxidative stress response. Can insert into membranes and form voltage-dependent multi-ion conductive channels. Membrane insertion seems to be redox-regulated and may occur only under oxidizing conditions. Involved in regulation of the cell cycle.</text>
</comment>
<dbReference type="PANTHER" id="PTHR45476">
    <property type="entry name" value="CHLORIDE INTRACELLULAR CHANNEL PROTEIN 6-RELATED"/>
    <property type="match status" value="1"/>
</dbReference>
<evidence type="ECO:0000256" key="13">
    <source>
        <dbReference type="ARBA" id="ARBA00023002"/>
    </source>
</evidence>
<dbReference type="GO" id="GO:0005886">
    <property type="term" value="C:plasma membrane"/>
    <property type="evidence" value="ECO:0007669"/>
    <property type="project" value="UniProtKB-SubCell"/>
</dbReference>
<comment type="subunit">
    <text evidence="32">Monomer. Interacts with TRAPPC2 and RYR2.</text>
</comment>
<evidence type="ECO:0000256" key="28">
    <source>
        <dbReference type="ARBA" id="ARBA00046117"/>
    </source>
</evidence>
<evidence type="ECO:0000256" key="15">
    <source>
        <dbReference type="ARBA" id="ARBA00023136"/>
    </source>
</evidence>
<evidence type="ECO:0000256" key="9">
    <source>
        <dbReference type="ARBA" id="ARBA00022824"/>
    </source>
</evidence>
<evidence type="ECO:0000256" key="34">
    <source>
        <dbReference type="SAM" id="SignalP"/>
    </source>
</evidence>
<evidence type="ECO:0000256" key="21">
    <source>
        <dbReference type="ARBA" id="ARBA00024145"/>
    </source>
</evidence>
<keyword evidence="7 33" id="KW-0963">Cytoplasm</keyword>
<evidence type="ECO:0000256" key="27">
    <source>
        <dbReference type="ARBA" id="ARBA00044702"/>
    </source>
</evidence>
<dbReference type="InterPro" id="IPR036249">
    <property type="entry name" value="Thioredoxin-like_sf"/>
</dbReference>
<keyword evidence="6" id="KW-1003">Cell membrane</keyword>
<dbReference type="CDD" id="cd03061">
    <property type="entry name" value="GST_N_CLIC"/>
    <property type="match status" value="1"/>
</dbReference>
<evidence type="ECO:0000256" key="18">
    <source>
        <dbReference type="ARBA" id="ARBA00023214"/>
    </source>
</evidence>
<evidence type="ECO:0000313" key="36">
    <source>
        <dbReference type="EMBL" id="KAE8281986.1"/>
    </source>
</evidence>
<dbReference type="GO" id="GO:0045174">
    <property type="term" value="F:glutathione dehydrogenase (ascorbate) activity"/>
    <property type="evidence" value="ECO:0007669"/>
    <property type="project" value="UniProtKB-EC"/>
</dbReference>
<keyword evidence="19" id="KW-0539">Nucleus</keyword>
<sequence length="411" mass="45045">MSTMNNICKAVIALSAFMTAAQCLNCRQCPIGILGVCLIQSEVTCNNATESCYKGEAQFTATGSVTLHTRGCLDSDLCGKTLTGNLLGAAYTSSFQCCTTNLCNGATSVQLPLTVALCAAILSSLWGICSRLRDSRAGRRKPSSRQAATRRQRPKTLTTFEVPCIKQVKMSESNQPKLELFVKAGSDGQSIGNCPFSQRLFMVLWLKGVTFDVTTVDMKRKPDILKDLAPGAQPPFLLYSNEVKTDTNKIEEFLEENLAPPKYPRLAARNPESNTAGMDVFSKFSAYVKNSNPQANENLEKGLLKALKKLDDYLGSPLPDEIDENSADEVTSSSRPFLDGQALTLADCNLLPKLHIVKVVCLKYRNFSIPQSLTNLWRYLNAAYAREEFSSTCPIDQEIHIAYSSVAKALK</sequence>
<dbReference type="Pfam" id="PF22441">
    <property type="entry name" value="CLIC-like_N"/>
    <property type="match status" value="1"/>
</dbReference>
<evidence type="ECO:0000256" key="20">
    <source>
        <dbReference type="ARBA" id="ARBA00023303"/>
    </source>
</evidence>
<dbReference type="InterPro" id="IPR040079">
    <property type="entry name" value="Glutathione_S-Trfase"/>
</dbReference>
<comment type="similarity">
    <text evidence="4 33">Belongs to the chloride channel CLIC family.</text>
</comment>
<evidence type="ECO:0000256" key="32">
    <source>
        <dbReference type="ARBA" id="ARBA00063949"/>
    </source>
</evidence>
<dbReference type="SUPFAM" id="SSF52833">
    <property type="entry name" value="Thioredoxin-like"/>
    <property type="match status" value="1"/>
</dbReference>
<comment type="subcellular location">
    <subcellularLocation>
        <location evidence="1">Cell membrane</location>
        <topology evidence="1">Single-pass membrane protein</topology>
    </subcellularLocation>
    <subcellularLocation>
        <location evidence="2">Endoplasmic reticulum</location>
    </subcellularLocation>
    <subcellularLocation>
        <location evidence="33">Membrane</location>
        <topology evidence="33">Single-pass membrane protein</topology>
    </subcellularLocation>
    <subcellularLocation>
        <location evidence="33">Cytoplasm</location>
    </subcellularLocation>
    <subcellularLocation>
        <location evidence="3">Nucleus membrane</location>
        <topology evidence="3">Single-pass membrane protein</topology>
    </subcellularLocation>
</comment>
<keyword evidence="16" id="KW-1015">Disulfide bond</keyword>
<evidence type="ECO:0000256" key="10">
    <source>
        <dbReference type="ARBA" id="ARBA00022882"/>
    </source>
</evidence>
<comment type="caution">
    <text evidence="36">The sequence shown here is derived from an EMBL/GenBank/DDBJ whole genome shotgun (WGS) entry which is preliminary data.</text>
</comment>
<evidence type="ECO:0000256" key="31">
    <source>
        <dbReference type="ARBA" id="ARBA00055840"/>
    </source>
</evidence>
<evidence type="ECO:0000256" key="1">
    <source>
        <dbReference type="ARBA" id="ARBA00004162"/>
    </source>
</evidence>
<dbReference type="GO" id="GO:0034707">
    <property type="term" value="C:chloride channel complex"/>
    <property type="evidence" value="ECO:0007669"/>
    <property type="project" value="UniProtKB-KW"/>
</dbReference>
<dbReference type="Gene3D" id="2.10.60.10">
    <property type="entry name" value="CD59"/>
    <property type="match status" value="1"/>
</dbReference>
<comment type="catalytic activity">
    <reaction evidence="24">
        <text>bromide(in) = bromide(out)</text>
        <dbReference type="Rhea" id="RHEA:75383"/>
        <dbReference type="ChEBI" id="CHEBI:15858"/>
    </reaction>
</comment>
<comment type="catalytic activity">
    <reaction evidence="25">
        <text>cumene hydroperoxide + 2 glutathione = 2-phenylpropan-2-ol + glutathione disulfide + H2O</text>
        <dbReference type="Rhea" id="RHEA:69651"/>
        <dbReference type="ChEBI" id="CHEBI:15377"/>
        <dbReference type="ChEBI" id="CHEBI:57925"/>
        <dbReference type="ChEBI" id="CHEBI:58297"/>
        <dbReference type="ChEBI" id="CHEBI:78673"/>
        <dbReference type="ChEBI" id="CHEBI:131607"/>
    </reaction>
    <physiologicalReaction direction="left-to-right" evidence="25">
        <dbReference type="Rhea" id="RHEA:69652"/>
    </physiologicalReaction>
</comment>
<keyword evidence="14 33" id="KW-0406">Ion transport</keyword>
<dbReference type="Gene3D" id="1.20.1050.10">
    <property type="match status" value="1"/>
</dbReference>
<comment type="domain">
    <text evidence="33">Members of this family may change from a globular, soluble state to a state where the N-terminal domain is inserted into the membrane and functions as chloride channel. A conformation change of the N-terminal domain is thought to expose hydrophobic surfaces that trigger membrane insertion.</text>
</comment>
<dbReference type="NCBIfam" id="TIGR00862">
    <property type="entry name" value="O-ClC"/>
    <property type="match status" value="1"/>
</dbReference>
<dbReference type="CDD" id="cd00117">
    <property type="entry name" value="TFP"/>
    <property type="match status" value="1"/>
</dbReference>
<organism evidence="36 37">
    <name type="scientific">Larimichthys crocea</name>
    <name type="common">Large yellow croaker</name>
    <name type="synonym">Pseudosciaena crocea</name>
    <dbReference type="NCBI Taxonomy" id="215358"/>
    <lineage>
        <taxon>Eukaryota</taxon>
        <taxon>Metazoa</taxon>
        <taxon>Chordata</taxon>
        <taxon>Craniata</taxon>
        <taxon>Vertebrata</taxon>
        <taxon>Euteleostomi</taxon>
        <taxon>Actinopterygii</taxon>
        <taxon>Neopterygii</taxon>
        <taxon>Teleostei</taxon>
        <taxon>Neoteleostei</taxon>
        <taxon>Acanthomorphata</taxon>
        <taxon>Eupercaria</taxon>
        <taxon>Sciaenidae</taxon>
        <taxon>Larimichthys</taxon>
    </lineage>
</organism>
<evidence type="ECO:0000256" key="33">
    <source>
        <dbReference type="RuleBase" id="RU362009"/>
    </source>
</evidence>
<comment type="catalytic activity">
    <reaction evidence="23">
        <text>nitrate(in) = nitrate(out)</text>
        <dbReference type="Rhea" id="RHEA:34923"/>
        <dbReference type="ChEBI" id="CHEBI:17632"/>
    </reaction>
</comment>
<comment type="catalytic activity">
    <reaction evidence="27">
        <text>fluoride(in) = fluoride(out)</text>
        <dbReference type="Rhea" id="RHEA:76159"/>
        <dbReference type="ChEBI" id="CHEBI:17051"/>
    </reaction>
</comment>
<keyword evidence="9" id="KW-0256">Endoplasmic reticulum</keyword>
<evidence type="ECO:0000256" key="11">
    <source>
        <dbReference type="ARBA" id="ARBA00022989"/>
    </source>
</evidence>
<dbReference type="EMBL" id="REGW02000019">
    <property type="protein sequence ID" value="KAE8281986.1"/>
    <property type="molecule type" value="Genomic_DNA"/>
</dbReference>
<evidence type="ECO:0000256" key="4">
    <source>
        <dbReference type="ARBA" id="ARBA00007655"/>
    </source>
</evidence>
<accession>A0A6G0HSN7</accession>
<keyword evidence="17 33" id="KW-0869">Chloride channel</keyword>
<gene>
    <name evidence="36" type="ORF">D5F01_LYC19376</name>
</gene>
<dbReference type="FunFam" id="3.40.30.10:FF:000069">
    <property type="entry name" value="Chloride intracellular channel 2"/>
    <property type="match status" value="1"/>
</dbReference>
<protein>
    <recommendedName>
        <fullName evidence="33">Chloride intracellular channel protein</fullName>
    </recommendedName>
</protein>
<dbReference type="InterPro" id="IPR002946">
    <property type="entry name" value="CLIC"/>
</dbReference>
<dbReference type="InterPro" id="IPR036282">
    <property type="entry name" value="Glutathione-S-Trfase_C_sf"/>
</dbReference>
<evidence type="ECO:0000256" key="19">
    <source>
        <dbReference type="ARBA" id="ARBA00023242"/>
    </source>
</evidence>
<evidence type="ECO:0000256" key="7">
    <source>
        <dbReference type="ARBA" id="ARBA00022490"/>
    </source>
</evidence>
<evidence type="ECO:0000256" key="2">
    <source>
        <dbReference type="ARBA" id="ARBA00004240"/>
    </source>
</evidence>
<keyword evidence="20 33" id="KW-0407">Ion channel</keyword>
<evidence type="ECO:0000256" key="3">
    <source>
        <dbReference type="ARBA" id="ARBA00004590"/>
    </source>
</evidence>
<dbReference type="InterPro" id="IPR053823">
    <property type="entry name" value="CLIC_N"/>
</dbReference>
<evidence type="ECO:0000256" key="16">
    <source>
        <dbReference type="ARBA" id="ARBA00023157"/>
    </source>
</evidence>
<feature type="chain" id="PRO_5026236739" description="Chloride intracellular channel protein" evidence="34">
    <location>
        <begin position="24"/>
        <end position="411"/>
    </location>
</feature>
<dbReference type="Proteomes" id="UP000424527">
    <property type="component" value="Unassembled WGS sequence"/>
</dbReference>
<dbReference type="SUPFAM" id="SSF47616">
    <property type="entry name" value="GST C-terminal domain-like"/>
    <property type="match status" value="1"/>
</dbReference>
<keyword evidence="15" id="KW-0472">Membrane</keyword>
<dbReference type="PRINTS" id="PR01263">
    <property type="entry name" value="INTCLCHANNEL"/>
</dbReference>
<keyword evidence="13" id="KW-0560">Oxidoreductase</keyword>
<keyword evidence="34" id="KW-0732">Signal</keyword>
<keyword evidence="37" id="KW-1185">Reference proteome</keyword>
<dbReference type="InterPro" id="IPR010987">
    <property type="entry name" value="Glutathione-S-Trfase_C-like"/>
</dbReference>
<name>A0A6G0HSN7_LARCR</name>
<dbReference type="InterPro" id="IPR045860">
    <property type="entry name" value="Snake_toxin-like_sf"/>
</dbReference>
<evidence type="ECO:0000256" key="14">
    <source>
        <dbReference type="ARBA" id="ARBA00023065"/>
    </source>
</evidence>
<dbReference type="GO" id="GO:0005254">
    <property type="term" value="F:chloride channel activity"/>
    <property type="evidence" value="ECO:0007669"/>
    <property type="project" value="UniProtKB-KW"/>
</dbReference>
<evidence type="ECO:0000256" key="29">
    <source>
        <dbReference type="ARBA" id="ARBA00049081"/>
    </source>
</evidence>
<keyword evidence="8" id="KW-0812">Transmembrane</keyword>
<dbReference type="Gene3D" id="3.40.30.10">
    <property type="entry name" value="Glutaredoxin"/>
    <property type="match status" value="1"/>
</dbReference>
<evidence type="ECO:0000256" key="26">
    <source>
        <dbReference type="ARBA" id="ARBA00036895"/>
    </source>
</evidence>
<dbReference type="GO" id="GO:0031965">
    <property type="term" value="C:nuclear membrane"/>
    <property type="evidence" value="ECO:0007669"/>
    <property type="project" value="UniProtKB-SubCell"/>
</dbReference>
<comment type="catalytic activity">
    <reaction evidence="22">
        <text>chloride(in) = chloride(out)</text>
        <dbReference type="Rhea" id="RHEA:29823"/>
        <dbReference type="ChEBI" id="CHEBI:17996"/>
    </reaction>
</comment>
<evidence type="ECO:0000256" key="30">
    <source>
        <dbReference type="ARBA" id="ARBA00049530"/>
    </source>
</evidence>
<evidence type="ECO:0000256" key="17">
    <source>
        <dbReference type="ARBA" id="ARBA00023173"/>
    </source>
</evidence>
<dbReference type="PANTHER" id="PTHR45476:SF2">
    <property type="entry name" value="CHLORIDE INTRACELLULAR CHANNEL PROTEIN"/>
    <property type="match status" value="1"/>
</dbReference>
<dbReference type="AlphaFoldDB" id="A0A6G0HSN7"/>
<evidence type="ECO:0000256" key="23">
    <source>
        <dbReference type="ARBA" id="ARBA00035073"/>
    </source>
</evidence>
<feature type="signal peptide" evidence="34">
    <location>
        <begin position="1"/>
        <end position="23"/>
    </location>
</feature>
<comment type="catalytic activity">
    <reaction evidence="26">
        <text>thiocyanate(in) = thiocyanate(out)</text>
        <dbReference type="Rhea" id="RHEA:75347"/>
        <dbReference type="ChEBI" id="CHEBI:18022"/>
    </reaction>
</comment>
<keyword evidence="11" id="KW-1133">Transmembrane helix</keyword>
<keyword evidence="10 33" id="KW-0851">Voltage-gated channel</keyword>
<evidence type="ECO:0000313" key="37">
    <source>
        <dbReference type="Proteomes" id="UP000424527"/>
    </source>
</evidence>